<dbReference type="InterPro" id="IPR023214">
    <property type="entry name" value="HAD_sf"/>
</dbReference>
<dbReference type="NCBIfam" id="TIGR01484">
    <property type="entry name" value="HAD-SF-IIB"/>
    <property type="match status" value="1"/>
</dbReference>
<keyword evidence="4" id="KW-0378">Hydrolase</keyword>
<sequence length="267" mass="28186">MTSATSLASAIAPLLIDRSRTALLFDVDGTLAPIVRDPQTSSVSEPTRRLLIECREIYGLVGCVSGRQAKEARRIVGIGSLPYSGNHGLELLPRGASEPLVNEEAEAWTDRVRAAALGTATALREQSGLRVEEKGPIVALHWRGLEDESAAEEVAEQIAESARADGLVIHRGRSVIELRAPVTSDKGDAVRALLGGVDVDCALYIGDDRTDIDAFRALRALVAEETLTDAVCAGVRSEQTPSELLAEADILVDGTEGVNALLSALGG</sequence>
<dbReference type="AlphaFoldDB" id="A0A6J5ZE78"/>
<dbReference type="Gene3D" id="3.40.50.1000">
    <property type="entry name" value="HAD superfamily/HAD-like"/>
    <property type="match status" value="1"/>
</dbReference>
<dbReference type="InterPro" id="IPR044651">
    <property type="entry name" value="OTSB-like"/>
</dbReference>
<name>A0A6J5ZE78_9ZZZZ</name>
<gene>
    <name evidence="5" type="ORF">UFOPK3547_00576</name>
</gene>
<dbReference type="PANTHER" id="PTHR43768:SF3">
    <property type="entry name" value="TREHALOSE 6-PHOSPHATE PHOSPHATASE"/>
    <property type="match status" value="1"/>
</dbReference>
<dbReference type="GO" id="GO:0004805">
    <property type="term" value="F:trehalose-phosphatase activity"/>
    <property type="evidence" value="ECO:0007669"/>
    <property type="project" value="UniProtKB-EC"/>
</dbReference>
<organism evidence="5">
    <name type="scientific">freshwater metagenome</name>
    <dbReference type="NCBI Taxonomy" id="449393"/>
    <lineage>
        <taxon>unclassified sequences</taxon>
        <taxon>metagenomes</taxon>
        <taxon>ecological metagenomes</taxon>
    </lineage>
</organism>
<dbReference type="UniPathway" id="UPA00299"/>
<dbReference type="InterPro" id="IPR006379">
    <property type="entry name" value="HAD-SF_hydro_IIB"/>
</dbReference>
<evidence type="ECO:0000256" key="2">
    <source>
        <dbReference type="ARBA" id="ARBA00008770"/>
    </source>
</evidence>
<dbReference type="Gene3D" id="3.30.70.1020">
    <property type="entry name" value="Trehalose-6-phosphate phosphatase related protein, domain 2"/>
    <property type="match status" value="1"/>
</dbReference>
<evidence type="ECO:0000256" key="1">
    <source>
        <dbReference type="ARBA" id="ARBA00005199"/>
    </source>
</evidence>
<dbReference type="PANTHER" id="PTHR43768">
    <property type="entry name" value="TREHALOSE 6-PHOSPHATE PHOSPHATASE"/>
    <property type="match status" value="1"/>
</dbReference>
<proteinExistence type="inferred from homology"/>
<comment type="pathway">
    <text evidence="1">Glycan biosynthesis; trehalose biosynthesis.</text>
</comment>
<dbReference type="InterPro" id="IPR003337">
    <property type="entry name" value="Trehalose_PPase"/>
</dbReference>
<dbReference type="EMBL" id="CAESAN010000035">
    <property type="protein sequence ID" value="CAB4341024.1"/>
    <property type="molecule type" value="Genomic_DNA"/>
</dbReference>
<evidence type="ECO:0000256" key="3">
    <source>
        <dbReference type="ARBA" id="ARBA00013086"/>
    </source>
</evidence>
<evidence type="ECO:0000256" key="4">
    <source>
        <dbReference type="ARBA" id="ARBA00022801"/>
    </source>
</evidence>
<dbReference type="Pfam" id="PF02358">
    <property type="entry name" value="Trehalose_PPase"/>
    <property type="match status" value="1"/>
</dbReference>
<dbReference type="EC" id="3.1.3.12" evidence="3"/>
<dbReference type="InterPro" id="IPR036412">
    <property type="entry name" value="HAD-like_sf"/>
</dbReference>
<reference evidence="5" key="1">
    <citation type="submission" date="2020-05" db="EMBL/GenBank/DDBJ databases">
        <authorList>
            <person name="Chiriac C."/>
            <person name="Salcher M."/>
            <person name="Ghai R."/>
            <person name="Kavagutti S V."/>
        </authorList>
    </citation>
    <scope>NUCLEOTIDE SEQUENCE</scope>
</reference>
<dbReference type="NCBIfam" id="TIGR00685">
    <property type="entry name" value="T6PP"/>
    <property type="match status" value="1"/>
</dbReference>
<comment type="similarity">
    <text evidence="2">Belongs to the trehalose phosphatase family.</text>
</comment>
<accession>A0A6J5ZE78</accession>
<protein>
    <recommendedName>
        <fullName evidence="3">trehalose-phosphatase</fullName>
        <ecNumber evidence="3">3.1.3.12</ecNumber>
    </recommendedName>
</protein>
<dbReference type="GO" id="GO:0005992">
    <property type="term" value="P:trehalose biosynthetic process"/>
    <property type="evidence" value="ECO:0007669"/>
    <property type="project" value="UniProtKB-UniPathway"/>
</dbReference>
<evidence type="ECO:0000313" key="5">
    <source>
        <dbReference type="EMBL" id="CAB4341024.1"/>
    </source>
</evidence>
<dbReference type="SUPFAM" id="SSF56784">
    <property type="entry name" value="HAD-like"/>
    <property type="match status" value="1"/>
</dbReference>